<evidence type="ECO:0000313" key="5">
    <source>
        <dbReference type="EMBL" id="ODM03998.1"/>
    </source>
</evidence>
<dbReference type="InterPro" id="IPR036901">
    <property type="entry name" value="Asp/Orn_carbamoylTrfase_sf"/>
</dbReference>
<dbReference type="InterPro" id="IPR006131">
    <property type="entry name" value="Asp_carbamoyltransf_Asp/Orn-bd"/>
</dbReference>
<evidence type="ECO:0000259" key="4">
    <source>
        <dbReference type="Pfam" id="PF02729"/>
    </source>
</evidence>
<reference evidence="5 6" key="1">
    <citation type="submission" date="2016-07" db="EMBL/GenBank/DDBJ databases">
        <title>Characterization of isolates of Eisenbergiella tayi derived from blood cultures, using whole genome sequencing.</title>
        <authorList>
            <person name="Burdz T."/>
            <person name="Wiebe D."/>
            <person name="Huynh C."/>
            <person name="Bernard K."/>
        </authorList>
    </citation>
    <scope>NUCLEOTIDE SEQUENCE [LARGE SCALE GENOMIC DNA]</scope>
    <source>
        <strain evidence="5 6">NML 110608</strain>
    </source>
</reference>
<dbReference type="RefSeq" id="WP_069154278.1">
    <property type="nucleotide sequence ID" value="NZ_MCGH01000003.1"/>
</dbReference>
<dbReference type="InterPro" id="IPR006132">
    <property type="entry name" value="Asp/Orn_carbamoyltranf_P-bd"/>
</dbReference>
<dbReference type="GO" id="GO:0016597">
    <property type="term" value="F:amino acid binding"/>
    <property type="evidence" value="ECO:0007669"/>
    <property type="project" value="InterPro"/>
</dbReference>
<evidence type="ECO:0000256" key="2">
    <source>
        <dbReference type="RuleBase" id="RU003634"/>
    </source>
</evidence>
<feature type="domain" description="Aspartate/ornithine carbamoyltransferase Asp/Orn-binding" evidence="3">
    <location>
        <begin position="183"/>
        <end position="272"/>
    </location>
</feature>
<dbReference type="Proteomes" id="UP000094067">
    <property type="component" value="Unassembled WGS sequence"/>
</dbReference>
<dbReference type="Gene3D" id="3.40.50.1370">
    <property type="entry name" value="Aspartate/ornithine carbamoyltransferase"/>
    <property type="match status" value="2"/>
</dbReference>
<dbReference type="InterPro" id="IPR006130">
    <property type="entry name" value="Asp/Orn_carbamoylTrfase"/>
</dbReference>
<dbReference type="GO" id="GO:0004585">
    <property type="term" value="F:ornithine carbamoyltransferase activity"/>
    <property type="evidence" value="ECO:0007669"/>
    <property type="project" value="UniProtKB-EC"/>
</dbReference>
<comment type="caution">
    <text evidence="5">The sequence shown here is derived from an EMBL/GenBank/DDBJ whole genome shotgun (WGS) entry which is preliminary data.</text>
</comment>
<evidence type="ECO:0000259" key="3">
    <source>
        <dbReference type="Pfam" id="PF00185"/>
    </source>
</evidence>
<evidence type="ECO:0000313" key="6">
    <source>
        <dbReference type="Proteomes" id="UP000094067"/>
    </source>
</evidence>
<keyword evidence="1 2" id="KW-0808">Transferase</keyword>
<evidence type="ECO:0000256" key="1">
    <source>
        <dbReference type="ARBA" id="ARBA00022679"/>
    </source>
</evidence>
<dbReference type="SUPFAM" id="SSF53671">
    <property type="entry name" value="Aspartate/ornithine carbamoyltransferase"/>
    <property type="match status" value="1"/>
</dbReference>
<accession>A0A1E3A5J8</accession>
<dbReference type="GO" id="GO:0042450">
    <property type="term" value="P:L-arginine biosynthetic process via ornithine"/>
    <property type="evidence" value="ECO:0007669"/>
    <property type="project" value="TreeGrafter"/>
</dbReference>
<dbReference type="Pfam" id="PF02729">
    <property type="entry name" value="OTCace_N"/>
    <property type="match status" value="1"/>
</dbReference>
<dbReference type="InterPro" id="IPR002292">
    <property type="entry name" value="Orn/put_carbamltrans"/>
</dbReference>
<protein>
    <submittedName>
        <fullName evidence="5">Ornithine carbamoyltransferase</fullName>
        <ecNumber evidence="5">2.1.3.3</ecNumber>
    </submittedName>
</protein>
<proteinExistence type="inferred from homology"/>
<dbReference type="PATRIC" id="fig|1432052.4.peg.5330"/>
<sequence length="276" mass="31077">MKNLIRLTDYKAKDVYEIFDIADEIIQGKYKDILNGKTVVLFFPNSSIRTRVTFEKGIRLLGGQAVLFPSDTLDKRENSKDVIGYLNNWADVIVVRHKDITMLETMSQYSKVPVINALTAINHPCEMLADMYALSKIRKDFTKDKYLFCGLKGNIGLAWKEAADVMGFELSQCCADGYEMEGVPVYHNIVDAIIGKDIVCTDSLPSDVLEKSSGCQVTKAVMEKANKGAVLNPCPPFYRGEEVSGDVIDSEYFVGYEFKKYLLEIQQAVIIYCMIH</sequence>
<dbReference type="PANTHER" id="PTHR45753">
    <property type="entry name" value="ORNITHINE CARBAMOYLTRANSFERASE, MITOCHONDRIAL"/>
    <property type="match status" value="1"/>
</dbReference>
<feature type="domain" description="Aspartate/ornithine carbamoyltransferase carbamoyl-P binding" evidence="4">
    <location>
        <begin position="2"/>
        <end position="134"/>
    </location>
</feature>
<dbReference type="PRINTS" id="PR00102">
    <property type="entry name" value="OTCASE"/>
</dbReference>
<dbReference type="AlphaFoldDB" id="A0A1E3A5J8"/>
<organism evidence="5 6">
    <name type="scientific">Eisenbergiella tayi</name>
    <dbReference type="NCBI Taxonomy" id="1432052"/>
    <lineage>
        <taxon>Bacteria</taxon>
        <taxon>Bacillati</taxon>
        <taxon>Bacillota</taxon>
        <taxon>Clostridia</taxon>
        <taxon>Lachnospirales</taxon>
        <taxon>Lachnospiraceae</taxon>
        <taxon>Eisenbergiella</taxon>
    </lineage>
</organism>
<dbReference type="GO" id="GO:0019240">
    <property type="term" value="P:citrulline biosynthetic process"/>
    <property type="evidence" value="ECO:0007669"/>
    <property type="project" value="TreeGrafter"/>
</dbReference>
<dbReference type="EC" id="2.1.3.3" evidence="5"/>
<dbReference type="EMBL" id="MCGH01000003">
    <property type="protein sequence ID" value="ODM03998.1"/>
    <property type="molecule type" value="Genomic_DNA"/>
</dbReference>
<dbReference type="PANTHER" id="PTHR45753:SF3">
    <property type="entry name" value="ORNITHINE TRANSCARBAMYLASE, MITOCHONDRIAL"/>
    <property type="match status" value="1"/>
</dbReference>
<name>A0A1E3A5J8_9FIRM</name>
<dbReference type="PRINTS" id="PR00100">
    <property type="entry name" value="AOTCASE"/>
</dbReference>
<dbReference type="Pfam" id="PF00185">
    <property type="entry name" value="OTCace"/>
    <property type="match status" value="1"/>
</dbReference>
<comment type="similarity">
    <text evidence="2">Belongs to the aspartate/ornithine carbamoyltransferase superfamily.</text>
</comment>
<gene>
    <name evidence="5" type="primary">argF_2</name>
    <name evidence="5" type="ORF">BEI61_04801</name>
</gene>